<dbReference type="GO" id="GO:0004016">
    <property type="term" value="F:adenylate cyclase activity"/>
    <property type="evidence" value="ECO:0007669"/>
    <property type="project" value="UniProtKB-ARBA"/>
</dbReference>
<dbReference type="AlphaFoldDB" id="A0A6P0CAB4"/>
<dbReference type="GO" id="GO:0035556">
    <property type="term" value="P:intracellular signal transduction"/>
    <property type="evidence" value="ECO:0007669"/>
    <property type="project" value="InterPro"/>
</dbReference>
<name>A0A6P0CAB4_9RHOB</name>
<evidence type="ECO:0000313" key="2">
    <source>
        <dbReference type="EMBL" id="NEK22290.1"/>
    </source>
</evidence>
<dbReference type="GO" id="GO:0006171">
    <property type="term" value="P:cAMP biosynthetic process"/>
    <property type="evidence" value="ECO:0007669"/>
    <property type="project" value="TreeGrafter"/>
</dbReference>
<accession>A0A6P0CAB4</accession>
<dbReference type="PANTHER" id="PTHR43081">
    <property type="entry name" value="ADENYLATE CYCLASE, TERMINAL-DIFFERENTIATION SPECIFIC-RELATED"/>
    <property type="match status" value="1"/>
</dbReference>
<dbReference type="Pfam" id="PF00211">
    <property type="entry name" value="Guanylate_cyc"/>
    <property type="match status" value="1"/>
</dbReference>
<dbReference type="EMBL" id="JAABNT010000004">
    <property type="protein sequence ID" value="NEK22290.1"/>
    <property type="molecule type" value="Genomic_DNA"/>
</dbReference>
<dbReference type="InterPro" id="IPR001054">
    <property type="entry name" value="A/G_cyclase"/>
</dbReference>
<dbReference type="SUPFAM" id="SSF55073">
    <property type="entry name" value="Nucleotide cyclase"/>
    <property type="match status" value="1"/>
</dbReference>
<evidence type="ECO:0000259" key="1">
    <source>
        <dbReference type="PROSITE" id="PS50125"/>
    </source>
</evidence>
<dbReference type="InterPro" id="IPR011990">
    <property type="entry name" value="TPR-like_helical_dom_sf"/>
</dbReference>
<dbReference type="InterPro" id="IPR050697">
    <property type="entry name" value="Adenylyl/Guanylyl_Cyclase_3/4"/>
</dbReference>
<proteinExistence type="predicted"/>
<gene>
    <name evidence="2" type="ORF">GV827_07735</name>
</gene>
<dbReference type="Gene3D" id="1.25.40.10">
    <property type="entry name" value="Tetratricopeptide repeat domain"/>
    <property type="match status" value="1"/>
</dbReference>
<dbReference type="SUPFAM" id="SSF48452">
    <property type="entry name" value="TPR-like"/>
    <property type="match status" value="1"/>
</dbReference>
<dbReference type="InterPro" id="IPR029787">
    <property type="entry name" value="Nucleotide_cyclase"/>
</dbReference>
<protein>
    <submittedName>
        <fullName evidence="2">Guanylyl cyclase</fullName>
    </submittedName>
</protein>
<dbReference type="PANTHER" id="PTHR43081:SF19">
    <property type="entry name" value="PH-SENSITIVE ADENYLATE CYCLASE RV1264"/>
    <property type="match status" value="1"/>
</dbReference>
<dbReference type="PROSITE" id="PS50125">
    <property type="entry name" value="GUANYLATE_CYCLASE_2"/>
    <property type="match status" value="1"/>
</dbReference>
<dbReference type="RefSeq" id="WP_164353233.1">
    <property type="nucleotide sequence ID" value="NZ_JAABNT010000004.1"/>
</dbReference>
<reference evidence="2 3" key="1">
    <citation type="submission" date="2020-01" db="EMBL/GenBank/DDBJ databases">
        <title>Sulfitobacter sediminilitoris sp. nov., isolated from a tidal flat.</title>
        <authorList>
            <person name="Park S."/>
            <person name="Yoon J.-H."/>
        </authorList>
    </citation>
    <scope>NUCLEOTIDE SEQUENCE [LARGE SCALE GENOMIC DNA]</scope>
    <source>
        <strain evidence="2 3">JBTF-M27</strain>
    </source>
</reference>
<feature type="domain" description="Guanylate cyclase" evidence="1">
    <location>
        <begin position="7"/>
        <end position="118"/>
    </location>
</feature>
<dbReference type="Proteomes" id="UP000468591">
    <property type="component" value="Unassembled WGS sequence"/>
</dbReference>
<evidence type="ECO:0000313" key="3">
    <source>
        <dbReference type="Proteomes" id="UP000468591"/>
    </source>
</evidence>
<dbReference type="Gene3D" id="3.30.70.1230">
    <property type="entry name" value="Nucleotide cyclase"/>
    <property type="match status" value="1"/>
</dbReference>
<keyword evidence="3" id="KW-1185">Reference proteome</keyword>
<comment type="caution">
    <text evidence="2">The sequence shown here is derived from an EMBL/GenBank/DDBJ whole genome shotgun (WGS) entry which is preliminary data.</text>
</comment>
<sequence length="589" mass="64710">MNRRLAAILSADVVGYTRLMREDEEGVLEGIKSIRKLIIEPALNSRGGRIVKLMGDGLLVEFPSALEAVRASLDIQKNLAEDPSPAGITYRIGINLGDVITEDGDIFGDGVNLAARLEAAAPQGGICVAASVFDQVRDKLDIAFEDMGEIELKNVDRPIRTFQWMPRVFPKTEPQEPAPLDRPSIAVLAFTTMGADSEQDFFGDGLAEEIITGLSKLAGLLVIARDSSFVYKGRSVDAREVGRELDVRYVLVGSVRASGTRIRVSAQLVDSEQGVHIWADRYDRILDDIFEIQDEITQCVCAAIEGALSLEEQRRAQLRRPESLDAWSAYHLGIAAHYAAQQAESSEAKLEAERKAISHFERATVLDPRFARPLAARALVLRSLVIQNVLRGDEAQSAIDEAIRFCREAIALDPLDSAPHVTRGMLLGIRGDDWSGALRSIENGISLNPNSAAGFYERGQVKALGLDPEGAIEDFETGARLSPLDPRMLFRFPLGSWALMRLGRYSEAAEWGEIGVQEIRSVMFPALDAAAAHVALGNNQRAEGLVAEAMRRQPDLTVENLRQNLSYAADEDFKEWFFECLVQSGLPKK</sequence>
<dbReference type="CDD" id="cd07302">
    <property type="entry name" value="CHD"/>
    <property type="match status" value="1"/>
</dbReference>
<organism evidence="2 3">
    <name type="scientific">Sulfitobacter sediminilitoris</name>
    <dbReference type="NCBI Taxonomy" id="2698830"/>
    <lineage>
        <taxon>Bacteria</taxon>
        <taxon>Pseudomonadati</taxon>
        <taxon>Pseudomonadota</taxon>
        <taxon>Alphaproteobacteria</taxon>
        <taxon>Rhodobacterales</taxon>
        <taxon>Roseobacteraceae</taxon>
        <taxon>Sulfitobacter</taxon>
    </lineage>
</organism>